<dbReference type="Proteomes" id="UP000054007">
    <property type="component" value="Unassembled WGS sequence"/>
</dbReference>
<sequence>MIHFEDARPAEGSKDVKMASPTDFTTPLSVRKLPAFRPPTITRPTAHLSANATNVLLEAIGRYNVYSTPNQWGIVLDAVQDASSEFHRFDQVTLKAKADAITKHLPLWKDEVACHLASQKNDTDGTMKEKYSALLERISLDKLTGELQRSRPVLEDLEMQGRLNPNKNALAGQPAHTPNSEFDSGNDADEECDGKFKNPSIKPTKRPRICVDSKENTRRPAKRRRQGSLSNCGSTPIVFTPPHHTGHLRTAAMSGNIVERIKAQHQRAQRTLIEQCAADRTFEQGVADSLKDTVKAMRKMNRRCIERETWTRRAL</sequence>
<organism evidence="2 3">
    <name type="scientific">Cylindrobasidium torrendii FP15055 ss-10</name>
    <dbReference type="NCBI Taxonomy" id="1314674"/>
    <lineage>
        <taxon>Eukaryota</taxon>
        <taxon>Fungi</taxon>
        <taxon>Dikarya</taxon>
        <taxon>Basidiomycota</taxon>
        <taxon>Agaricomycotina</taxon>
        <taxon>Agaricomycetes</taxon>
        <taxon>Agaricomycetidae</taxon>
        <taxon>Agaricales</taxon>
        <taxon>Marasmiineae</taxon>
        <taxon>Physalacriaceae</taxon>
        <taxon>Cylindrobasidium</taxon>
    </lineage>
</organism>
<evidence type="ECO:0000256" key="1">
    <source>
        <dbReference type="SAM" id="MobiDB-lite"/>
    </source>
</evidence>
<evidence type="ECO:0000313" key="2">
    <source>
        <dbReference type="EMBL" id="KIY73843.1"/>
    </source>
</evidence>
<feature type="region of interest" description="Disordered" evidence="1">
    <location>
        <begin position="164"/>
        <end position="243"/>
    </location>
</feature>
<keyword evidence="3" id="KW-1185">Reference proteome</keyword>
<dbReference type="AlphaFoldDB" id="A0A0D7BTI9"/>
<gene>
    <name evidence="2" type="ORF">CYLTODRAFT_472711</name>
</gene>
<evidence type="ECO:0000313" key="3">
    <source>
        <dbReference type="Proteomes" id="UP000054007"/>
    </source>
</evidence>
<accession>A0A0D7BTI9</accession>
<dbReference type="EMBL" id="KN880433">
    <property type="protein sequence ID" value="KIY73843.1"/>
    <property type="molecule type" value="Genomic_DNA"/>
</dbReference>
<protein>
    <submittedName>
        <fullName evidence="2">Uncharacterized protein</fullName>
    </submittedName>
</protein>
<proteinExistence type="predicted"/>
<name>A0A0D7BTI9_9AGAR</name>
<reference evidence="2 3" key="1">
    <citation type="journal article" date="2015" name="Fungal Genet. Biol.">
        <title>Evolution of novel wood decay mechanisms in Agaricales revealed by the genome sequences of Fistulina hepatica and Cylindrobasidium torrendii.</title>
        <authorList>
            <person name="Floudas D."/>
            <person name="Held B.W."/>
            <person name="Riley R."/>
            <person name="Nagy L.G."/>
            <person name="Koehler G."/>
            <person name="Ransdell A.S."/>
            <person name="Younus H."/>
            <person name="Chow J."/>
            <person name="Chiniquy J."/>
            <person name="Lipzen A."/>
            <person name="Tritt A."/>
            <person name="Sun H."/>
            <person name="Haridas S."/>
            <person name="LaButti K."/>
            <person name="Ohm R.A."/>
            <person name="Kues U."/>
            <person name="Blanchette R.A."/>
            <person name="Grigoriev I.V."/>
            <person name="Minto R.E."/>
            <person name="Hibbett D.S."/>
        </authorList>
    </citation>
    <scope>NUCLEOTIDE SEQUENCE [LARGE SCALE GENOMIC DNA]</scope>
    <source>
        <strain evidence="2 3">FP15055 ss-10</strain>
    </source>
</reference>
<feature type="region of interest" description="Disordered" evidence="1">
    <location>
        <begin position="1"/>
        <end position="21"/>
    </location>
</feature>
<feature type="compositionally biased region" description="Basic and acidic residues" evidence="1">
    <location>
        <begin position="209"/>
        <end position="218"/>
    </location>
</feature>
<feature type="compositionally biased region" description="Basic and acidic residues" evidence="1">
    <location>
        <begin position="1"/>
        <end position="17"/>
    </location>
</feature>